<dbReference type="Pfam" id="PF18759">
    <property type="entry name" value="Plavaka"/>
    <property type="match status" value="1"/>
</dbReference>
<dbReference type="InterPro" id="IPR041078">
    <property type="entry name" value="Plavaka"/>
</dbReference>
<dbReference type="Proteomes" id="UP000053257">
    <property type="component" value="Unassembled WGS sequence"/>
</dbReference>
<dbReference type="STRING" id="745531.A0A0C3SAV3"/>
<proteinExistence type="predicted"/>
<accession>A0A0C3SAV3</accession>
<evidence type="ECO:0000313" key="2">
    <source>
        <dbReference type="Proteomes" id="UP000053257"/>
    </source>
</evidence>
<evidence type="ECO:0000313" key="1">
    <source>
        <dbReference type="EMBL" id="KIP07360.1"/>
    </source>
</evidence>
<dbReference type="OrthoDB" id="2795925at2759"/>
<organism evidence="1 2">
    <name type="scientific">Phlebiopsis gigantea (strain 11061_1 CR5-6)</name>
    <name type="common">White-rot fungus</name>
    <name type="synonym">Peniophora gigantea</name>
    <dbReference type="NCBI Taxonomy" id="745531"/>
    <lineage>
        <taxon>Eukaryota</taxon>
        <taxon>Fungi</taxon>
        <taxon>Dikarya</taxon>
        <taxon>Basidiomycota</taxon>
        <taxon>Agaricomycotina</taxon>
        <taxon>Agaricomycetes</taxon>
        <taxon>Polyporales</taxon>
        <taxon>Phanerochaetaceae</taxon>
        <taxon>Phlebiopsis</taxon>
    </lineage>
</organism>
<dbReference type="HOGENOM" id="CLU_009122_0_0_1"/>
<protein>
    <submittedName>
        <fullName evidence="1">Uncharacterized protein</fullName>
    </submittedName>
</protein>
<dbReference type="EMBL" id="KN840499">
    <property type="protein sequence ID" value="KIP07360.1"/>
    <property type="molecule type" value="Genomic_DNA"/>
</dbReference>
<keyword evidence="2" id="KW-1185">Reference proteome</keyword>
<dbReference type="AlphaFoldDB" id="A0A0C3SAV3"/>
<sequence length="724" mass="83274">ITQFQKHDIIVRYKDINHCYNLHCRPIWDWVVDQLCDTKILPYMQWDSTRLFTYNGRQWVSFFNEPFTACRAWNVQSHLPENGKPLGLIVYADKTKLSSFGTLKGYPVMMCISNLLRCVRNGSGVGGTRIVGWLPIVAEDKEHRGKTTFTNFKKVVWHTSFRIILDTIAAISQLGCLCRCADNVERLLFPFVHILVADYEEQCIMALTRGTNSKSPCTVCYVPASLQTKLDGVWDRRAAKDAQDIVWKHSLTLTQKESLLKPKSLRNIENGFWIVANSDPHLAIGIDRMHMNHGGNVSDHLWPPIQEAVEDLGRPAIKKVDNQMDMLPRWRNINHFRAVLGVHFTDARKYEDISKATYAAHDVLTSEASPGGYLLLQCMQAYVRHDMYLALEQHTEDTLREGRSCLLKFGKLIANYSEVCPSKDWNYPKFHANTHGYYDIEDKGVTANSNTKGFEKHHGPAKNFFNLEGNKKQPEVQVLRGEHRSLVALNMRADIDRWLAERQTLDPEEAQEPKLTMFQFGHVYLGSRQSPCSLSCFEDQHTADAAFQNITTRLTLFVNSEICSPQGLPHVRYQPSDNIIECRFLKVDFESLDNWSLLVDFLRCNPRFHGHQRNDGVILDMQDGQILFGQLLAIFACAVSKDHMEPVALIWPMDIPVGPRLQKDEDLGFYRLRARERHLCKLVSVRRIIRGAFLAQAYDRPNEFFAVDVVDTDMFLRFKGIFRF</sequence>
<reference evidence="1 2" key="1">
    <citation type="journal article" date="2014" name="PLoS Genet.">
        <title>Analysis of the Phlebiopsis gigantea genome, transcriptome and secretome provides insight into its pioneer colonization strategies of wood.</title>
        <authorList>
            <person name="Hori C."/>
            <person name="Ishida T."/>
            <person name="Igarashi K."/>
            <person name="Samejima M."/>
            <person name="Suzuki H."/>
            <person name="Master E."/>
            <person name="Ferreira P."/>
            <person name="Ruiz-Duenas F.J."/>
            <person name="Held B."/>
            <person name="Canessa P."/>
            <person name="Larrondo L.F."/>
            <person name="Schmoll M."/>
            <person name="Druzhinina I.S."/>
            <person name="Kubicek C.P."/>
            <person name="Gaskell J.A."/>
            <person name="Kersten P."/>
            <person name="St John F."/>
            <person name="Glasner J."/>
            <person name="Sabat G."/>
            <person name="Splinter BonDurant S."/>
            <person name="Syed K."/>
            <person name="Yadav J."/>
            <person name="Mgbeahuruike A.C."/>
            <person name="Kovalchuk A."/>
            <person name="Asiegbu F.O."/>
            <person name="Lackner G."/>
            <person name="Hoffmeister D."/>
            <person name="Rencoret J."/>
            <person name="Gutierrez A."/>
            <person name="Sun H."/>
            <person name="Lindquist E."/>
            <person name="Barry K."/>
            <person name="Riley R."/>
            <person name="Grigoriev I.V."/>
            <person name="Henrissat B."/>
            <person name="Kues U."/>
            <person name="Berka R.M."/>
            <person name="Martinez A.T."/>
            <person name="Covert S.F."/>
            <person name="Blanchette R.A."/>
            <person name="Cullen D."/>
        </authorList>
    </citation>
    <scope>NUCLEOTIDE SEQUENCE [LARGE SCALE GENOMIC DNA]</scope>
    <source>
        <strain evidence="1 2">11061_1 CR5-6</strain>
    </source>
</reference>
<name>A0A0C3SAV3_PHLG1</name>
<gene>
    <name evidence="1" type="ORF">PHLGIDRAFT_71277</name>
</gene>
<feature type="non-terminal residue" evidence="1">
    <location>
        <position position="1"/>
    </location>
</feature>